<feature type="transmembrane region" description="Helical" evidence="7">
    <location>
        <begin position="6"/>
        <end position="39"/>
    </location>
</feature>
<dbReference type="PANTHER" id="PTHR43652">
    <property type="entry name" value="BASIC AMINO ACID ANTIPORTER YFCC-RELATED"/>
    <property type="match status" value="1"/>
</dbReference>
<dbReference type="Gene3D" id="3.30.70.1450">
    <property type="entry name" value="Regulator of K+ conductance, C-terminal domain"/>
    <property type="match status" value="2"/>
</dbReference>
<feature type="domain" description="RCK C-terminal" evidence="8">
    <location>
        <begin position="205"/>
        <end position="289"/>
    </location>
</feature>
<evidence type="ECO:0000256" key="3">
    <source>
        <dbReference type="ARBA" id="ARBA00022692"/>
    </source>
</evidence>
<evidence type="ECO:0000256" key="1">
    <source>
        <dbReference type="ARBA" id="ARBA00004141"/>
    </source>
</evidence>
<evidence type="ECO:0000259" key="8">
    <source>
        <dbReference type="PROSITE" id="PS51202"/>
    </source>
</evidence>
<gene>
    <name evidence="9" type="ORF">IW252_001027</name>
</gene>
<dbReference type="AlphaFoldDB" id="A0A931GEM1"/>
<organism evidence="9 10">
    <name type="scientific">Zhihengliuella flava</name>
    <dbReference type="NCBI Taxonomy" id="1285193"/>
    <lineage>
        <taxon>Bacteria</taxon>
        <taxon>Bacillati</taxon>
        <taxon>Actinomycetota</taxon>
        <taxon>Actinomycetes</taxon>
        <taxon>Micrococcales</taxon>
        <taxon>Micrococcaceae</taxon>
        <taxon>Zhihengliuella</taxon>
    </lineage>
</organism>
<sequence>MPVDAILALGTVVAVLMVLITTRIAADVVLVSAVVFLMLTGILTPQEALSGFSNTGVLTIAALYVVAAALKESGAIQWLALRVLGQPKRTKLAQLRILGPAAGLSAFMNNTAVVAMLIPALQDWSSRLKIAPSKLMIPLSYACILGGTATVIGTSTNLVVVGLLDSEKDVQLSMFEPAWIGVPLVVVGGLYMFFFGNKLLPRRQGFLEQFQSAREYGVEVLVDANGPLVGKTIAAAGLRQLTHGYLAEIEREDQLMTAVSPQTVLRGGDALIFIGAPDCAQELRRIDGLTPADGHVQELNIRHSSRRLIEAIIGTDFSALGQSIRAAKFRTRYNAVVLAVSRHGKRLPGKLGDIELQVGDTLLLEAGDDFVGQYRHRKDFLMVSALNDSSPPDFKNAPAALGILLAMVVVSAVGLLSILEASFLAALALIAIRCVPVSKARREIDLSVLTVVAASFALGSAMASSGAAERIAGLLLFADGLAPWLALAMVYALTVFFTELITNNGAAVLMFPIAVEVAAQLDVSFMPFVLAVMFAASASFMTPLGYQTNLMVLGPGGYRFTDYLQVGAPMSLLVGAVVVGLVPLVWSF</sequence>
<feature type="domain" description="RCK C-terminal" evidence="8">
    <location>
        <begin position="296"/>
        <end position="380"/>
    </location>
</feature>
<dbReference type="InterPro" id="IPR036721">
    <property type="entry name" value="RCK_C_sf"/>
</dbReference>
<evidence type="ECO:0000313" key="9">
    <source>
        <dbReference type="EMBL" id="MBG6084260.1"/>
    </source>
</evidence>
<proteinExistence type="predicted"/>
<dbReference type="SUPFAM" id="SSF116726">
    <property type="entry name" value="TrkA C-terminal domain-like"/>
    <property type="match status" value="2"/>
</dbReference>
<dbReference type="RefSeq" id="WP_196835595.1">
    <property type="nucleotide sequence ID" value="NZ_JADOTZ010000001.1"/>
</dbReference>
<dbReference type="InterPro" id="IPR051679">
    <property type="entry name" value="DASS-Related_Transporters"/>
</dbReference>
<keyword evidence="10" id="KW-1185">Reference proteome</keyword>
<dbReference type="Proteomes" id="UP000625033">
    <property type="component" value="Unassembled WGS sequence"/>
</dbReference>
<comment type="subcellular location">
    <subcellularLocation>
        <location evidence="1">Membrane</location>
        <topology evidence="1">Multi-pass membrane protein</topology>
    </subcellularLocation>
</comment>
<keyword evidence="5 7" id="KW-1133">Transmembrane helix</keyword>
<keyword evidence="6 7" id="KW-0472">Membrane</keyword>
<feature type="transmembrane region" description="Helical" evidence="7">
    <location>
        <begin position="139"/>
        <end position="164"/>
    </location>
</feature>
<evidence type="ECO:0000256" key="5">
    <source>
        <dbReference type="ARBA" id="ARBA00022989"/>
    </source>
</evidence>
<feature type="transmembrane region" description="Helical" evidence="7">
    <location>
        <begin position="97"/>
        <end position="118"/>
    </location>
</feature>
<protein>
    <submittedName>
        <fullName evidence="9">Di/tricarboxylate transporter</fullName>
    </submittedName>
</protein>
<feature type="transmembrane region" description="Helical" evidence="7">
    <location>
        <begin position="176"/>
        <end position="194"/>
    </location>
</feature>
<feature type="transmembrane region" description="Helical" evidence="7">
    <location>
        <begin position="399"/>
        <end position="432"/>
    </location>
</feature>
<reference evidence="9" key="1">
    <citation type="submission" date="2020-11" db="EMBL/GenBank/DDBJ databases">
        <title>Sequencing the genomes of 1000 actinobacteria strains.</title>
        <authorList>
            <person name="Klenk H.-P."/>
        </authorList>
    </citation>
    <scope>NUCLEOTIDE SEQUENCE</scope>
    <source>
        <strain evidence="9">DSM 26152</strain>
    </source>
</reference>
<accession>A0A931GEM1</accession>
<feature type="transmembrane region" description="Helical" evidence="7">
    <location>
        <begin position="566"/>
        <end position="586"/>
    </location>
</feature>
<evidence type="ECO:0000256" key="4">
    <source>
        <dbReference type="ARBA" id="ARBA00022737"/>
    </source>
</evidence>
<evidence type="ECO:0000256" key="2">
    <source>
        <dbReference type="ARBA" id="ARBA00022448"/>
    </source>
</evidence>
<dbReference type="EMBL" id="JADOTZ010000001">
    <property type="protein sequence ID" value="MBG6084260.1"/>
    <property type="molecule type" value="Genomic_DNA"/>
</dbReference>
<evidence type="ECO:0000256" key="6">
    <source>
        <dbReference type="ARBA" id="ARBA00023136"/>
    </source>
</evidence>
<name>A0A931GEM1_9MICC</name>
<feature type="transmembrane region" description="Helical" evidence="7">
    <location>
        <begin position="471"/>
        <end position="494"/>
    </location>
</feature>
<keyword evidence="2" id="KW-0813">Transport</keyword>
<dbReference type="InterPro" id="IPR004680">
    <property type="entry name" value="Cit_transptr-like_dom"/>
</dbReference>
<feature type="transmembrane region" description="Helical" evidence="7">
    <location>
        <begin position="525"/>
        <end position="546"/>
    </location>
</feature>
<dbReference type="Pfam" id="PF02080">
    <property type="entry name" value="TrkA_C"/>
    <property type="match status" value="2"/>
</dbReference>
<feature type="transmembrane region" description="Helical" evidence="7">
    <location>
        <begin position="444"/>
        <end position="464"/>
    </location>
</feature>
<comment type="caution">
    <text evidence="9">The sequence shown here is derived from an EMBL/GenBank/DDBJ whole genome shotgun (WGS) entry which is preliminary data.</text>
</comment>
<dbReference type="GO" id="GO:0008324">
    <property type="term" value="F:monoatomic cation transmembrane transporter activity"/>
    <property type="evidence" value="ECO:0007669"/>
    <property type="project" value="InterPro"/>
</dbReference>
<feature type="transmembrane region" description="Helical" evidence="7">
    <location>
        <begin position="51"/>
        <end position="70"/>
    </location>
</feature>
<dbReference type="PROSITE" id="PS01271">
    <property type="entry name" value="NA_SULFATE"/>
    <property type="match status" value="1"/>
</dbReference>
<dbReference type="InterPro" id="IPR031312">
    <property type="entry name" value="Na/sul_symport_CS"/>
</dbReference>
<dbReference type="PROSITE" id="PS51202">
    <property type="entry name" value="RCK_C"/>
    <property type="match status" value="2"/>
</dbReference>
<keyword evidence="3 7" id="KW-0812">Transmembrane</keyword>
<dbReference type="GO" id="GO:0006813">
    <property type="term" value="P:potassium ion transport"/>
    <property type="evidence" value="ECO:0007669"/>
    <property type="project" value="InterPro"/>
</dbReference>
<dbReference type="InterPro" id="IPR006037">
    <property type="entry name" value="RCK_C"/>
</dbReference>
<dbReference type="GO" id="GO:0005886">
    <property type="term" value="C:plasma membrane"/>
    <property type="evidence" value="ECO:0007669"/>
    <property type="project" value="TreeGrafter"/>
</dbReference>
<dbReference type="Pfam" id="PF03600">
    <property type="entry name" value="CitMHS"/>
    <property type="match status" value="1"/>
</dbReference>
<evidence type="ECO:0000256" key="7">
    <source>
        <dbReference type="SAM" id="Phobius"/>
    </source>
</evidence>
<keyword evidence="4" id="KW-0677">Repeat</keyword>
<dbReference type="PANTHER" id="PTHR43652:SF2">
    <property type="entry name" value="BASIC AMINO ACID ANTIPORTER YFCC-RELATED"/>
    <property type="match status" value="1"/>
</dbReference>
<evidence type="ECO:0000313" key="10">
    <source>
        <dbReference type="Proteomes" id="UP000625033"/>
    </source>
</evidence>